<sequence>PHYDSITKIKLCWSLYQNGISPELIPSQLGIHRATVYRWIKGIKLKGINKFIRDYKQAKKSRRRPNKTDVITKLQIYKIREEKRKCCGEKIQYFLKQNYNKTISVSTIYRILNVKYQLRSKWKKYCLRGHVKRGLKPRESIQTDTVDFGSIYAFTAIDTFTKEASVILKEKLTAKAGQEALKEQLNYFKTIEHIQKDGGGGYPFL</sequence>
<evidence type="ECO:0000313" key="2">
    <source>
        <dbReference type="EMBL" id="PIW96814.1"/>
    </source>
</evidence>
<dbReference type="InterPro" id="IPR012337">
    <property type="entry name" value="RNaseH-like_sf"/>
</dbReference>
<proteinExistence type="predicted"/>
<evidence type="ECO:0000259" key="1">
    <source>
        <dbReference type="PROSITE" id="PS50994"/>
    </source>
</evidence>
<protein>
    <recommendedName>
        <fullName evidence="1">Integrase catalytic domain-containing protein</fullName>
    </recommendedName>
</protein>
<dbReference type="InterPro" id="IPR009057">
    <property type="entry name" value="Homeodomain-like_sf"/>
</dbReference>
<evidence type="ECO:0000313" key="3">
    <source>
        <dbReference type="Proteomes" id="UP000230837"/>
    </source>
</evidence>
<dbReference type="SUPFAM" id="SSF46689">
    <property type="entry name" value="Homeodomain-like"/>
    <property type="match status" value="1"/>
</dbReference>
<name>A0A2M7INM0_9BACT</name>
<organism evidence="2 3">
    <name type="scientific">Candidatus Kaiserbacteria bacterium CG_4_8_14_3_um_filter_38_9</name>
    <dbReference type="NCBI Taxonomy" id="1974599"/>
    <lineage>
        <taxon>Bacteria</taxon>
        <taxon>Candidatus Kaiseribacteriota</taxon>
    </lineage>
</organism>
<dbReference type="GO" id="GO:0015074">
    <property type="term" value="P:DNA integration"/>
    <property type="evidence" value="ECO:0007669"/>
    <property type="project" value="InterPro"/>
</dbReference>
<feature type="non-terminal residue" evidence="2">
    <location>
        <position position="1"/>
    </location>
</feature>
<gene>
    <name evidence="2" type="ORF">COZ82_02910</name>
</gene>
<feature type="domain" description="Integrase catalytic" evidence="1">
    <location>
        <begin position="133"/>
        <end position="205"/>
    </location>
</feature>
<reference evidence="3" key="1">
    <citation type="submission" date="2017-09" db="EMBL/GenBank/DDBJ databases">
        <title>Depth-based differentiation of microbial function through sediment-hosted aquifers and enrichment of novel symbionts in the deep terrestrial subsurface.</title>
        <authorList>
            <person name="Probst A.J."/>
            <person name="Ladd B."/>
            <person name="Jarett J.K."/>
            <person name="Geller-Mcgrath D.E."/>
            <person name="Sieber C.M.K."/>
            <person name="Emerson J.B."/>
            <person name="Anantharaman K."/>
            <person name="Thomas B.C."/>
            <person name="Malmstrom R."/>
            <person name="Stieglmeier M."/>
            <person name="Klingl A."/>
            <person name="Woyke T."/>
            <person name="Ryan C.M."/>
            <person name="Banfield J.F."/>
        </authorList>
    </citation>
    <scope>NUCLEOTIDE SEQUENCE [LARGE SCALE GENOMIC DNA]</scope>
</reference>
<comment type="caution">
    <text evidence="2">The sequence shown here is derived from an EMBL/GenBank/DDBJ whole genome shotgun (WGS) entry which is preliminary data.</text>
</comment>
<dbReference type="SUPFAM" id="SSF53098">
    <property type="entry name" value="Ribonuclease H-like"/>
    <property type="match status" value="1"/>
</dbReference>
<accession>A0A2M7INM0</accession>
<dbReference type="InterPro" id="IPR001584">
    <property type="entry name" value="Integrase_cat-core"/>
</dbReference>
<dbReference type="AlphaFoldDB" id="A0A2M7INM0"/>
<dbReference type="Proteomes" id="UP000230837">
    <property type="component" value="Unassembled WGS sequence"/>
</dbReference>
<dbReference type="EMBL" id="PFHR01000152">
    <property type="protein sequence ID" value="PIW96814.1"/>
    <property type="molecule type" value="Genomic_DNA"/>
</dbReference>
<dbReference type="PROSITE" id="PS50994">
    <property type="entry name" value="INTEGRASE"/>
    <property type="match status" value="1"/>
</dbReference>